<name>A0A1M6MIB0_9BACL</name>
<dbReference type="NCBIfam" id="NF009239">
    <property type="entry name" value="PRK12595.1"/>
    <property type="match status" value="1"/>
</dbReference>
<dbReference type="EMBL" id="FRAF01000004">
    <property type="protein sequence ID" value="SHJ83023.1"/>
    <property type="molecule type" value="Genomic_DNA"/>
</dbReference>
<dbReference type="InterPro" id="IPR013785">
    <property type="entry name" value="Aldolase_TIM"/>
</dbReference>
<dbReference type="InterPro" id="IPR052899">
    <property type="entry name" value="Class-I_DAHP_synthase"/>
</dbReference>
<dbReference type="NCBIfam" id="TIGR01361">
    <property type="entry name" value="DAHP_synth_Bsub"/>
    <property type="match status" value="1"/>
</dbReference>
<keyword evidence="1" id="KW-0808">Transferase</keyword>
<dbReference type="Pfam" id="PF00793">
    <property type="entry name" value="DAHP_synth_1"/>
    <property type="match status" value="1"/>
</dbReference>
<sequence>MSKIPYPLASRENHPENSVVQVGDIQIGGKSATIIAGPCSVESRDSYVEIAIELQKAGAQILRGGAYKPRTSPYSFQGMGEEGLRIMAEASDITGLPTISEVMDVETLPLVAHYVDILQIGARNMQNYPLLKAVGKTKKPVMLKRGLANTIEEWLMSAEYILSAGNPSVILCERGIRTFETATRFTLDLNAVPVIRKLSHLPILIDPSHGTGHSGYVPALSRAAIAVGADGIMVEVHSNPAEALSDGPQSLTVEEFRRLAPHIHQLSDFCQPFFEEAKNARTAKISVS</sequence>
<reference evidence="4" key="1">
    <citation type="submission" date="2016-11" db="EMBL/GenBank/DDBJ databases">
        <authorList>
            <person name="Varghese N."/>
            <person name="Submissions S."/>
        </authorList>
    </citation>
    <scope>NUCLEOTIDE SEQUENCE [LARGE SCALE GENOMIC DNA]</scope>
    <source>
        <strain evidence="4">USBA-503</strain>
    </source>
</reference>
<keyword evidence="4" id="KW-1185">Reference proteome</keyword>
<dbReference type="GO" id="GO:0009073">
    <property type="term" value="P:aromatic amino acid family biosynthetic process"/>
    <property type="evidence" value="ECO:0007669"/>
    <property type="project" value="InterPro"/>
</dbReference>
<dbReference type="PANTHER" id="PTHR43018">
    <property type="entry name" value="PHOSPHO-2-DEHYDRO-3-DEOXYHEPTONATE ALDOLASE"/>
    <property type="match status" value="1"/>
</dbReference>
<proteinExistence type="predicted"/>
<dbReference type="InterPro" id="IPR006268">
    <property type="entry name" value="DAHP_syn_2"/>
</dbReference>
<dbReference type="Gene3D" id="3.20.20.70">
    <property type="entry name" value="Aldolase class I"/>
    <property type="match status" value="1"/>
</dbReference>
<dbReference type="GO" id="GO:0016740">
    <property type="term" value="F:transferase activity"/>
    <property type="evidence" value="ECO:0007669"/>
    <property type="project" value="UniProtKB-KW"/>
</dbReference>
<dbReference type="GO" id="GO:0016832">
    <property type="term" value="F:aldehyde-lyase activity"/>
    <property type="evidence" value="ECO:0007669"/>
    <property type="project" value="InterPro"/>
</dbReference>
<dbReference type="OrthoDB" id="9780456at2"/>
<evidence type="ECO:0000256" key="1">
    <source>
        <dbReference type="ARBA" id="ARBA00022679"/>
    </source>
</evidence>
<accession>A0A1M6MIB0</accession>
<dbReference type="PANTHER" id="PTHR43018:SF2">
    <property type="entry name" value="PHOSPHO-2-DEHYDRO-3-DEOXYHEPTONATE ALDOLASE"/>
    <property type="match status" value="1"/>
</dbReference>
<evidence type="ECO:0000259" key="2">
    <source>
        <dbReference type="Pfam" id="PF00793"/>
    </source>
</evidence>
<dbReference type="RefSeq" id="WP_072873144.1">
    <property type="nucleotide sequence ID" value="NZ_FRAF01000004.1"/>
</dbReference>
<dbReference type="STRING" id="1830138.SAMN05443507_10463"/>
<dbReference type="AlphaFoldDB" id="A0A1M6MIB0"/>
<dbReference type="InterPro" id="IPR006218">
    <property type="entry name" value="DAHP1/KDSA"/>
</dbReference>
<dbReference type="Proteomes" id="UP000184016">
    <property type="component" value="Unassembled WGS sequence"/>
</dbReference>
<evidence type="ECO:0000313" key="3">
    <source>
        <dbReference type="EMBL" id="SHJ83023.1"/>
    </source>
</evidence>
<evidence type="ECO:0000313" key="4">
    <source>
        <dbReference type="Proteomes" id="UP000184016"/>
    </source>
</evidence>
<protein>
    <submittedName>
        <fullName evidence="3">3-deoxy-D-arabinoheptulosonate-7-phosphate synthase</fullName>
    </submittedName>
</protein>
<feature type="domain" description="DAHP synthetase I/KDSA" evidence="2">
    <location>
        <begin position="24"/>
        <end position="267"/>
    </location>
</feature>
<gene>
    <name evidence="3" type="ORF">SAMN05443507_10463</name>
</gene>
<dbReference type="SUPFAM" id="SSF51569">
    <property type="entry name" value="Aldolase"/>
    <property type="match status" value="1"/>
</dbReference>
<dbReference type="NCBIfam" id="NF006421">
    <property type="entry name" value="PRK08673.1"/>
    <property type="match status" value="1"/>
</dbReference>
<organism evidence="3 4">
    <name type="scientific">Alicyclobacillus tolerans</name>
    <dbReference type="NCBI Taxonomy" id="90970"/>
    <lineage>
        <taxon>Bacteria</taxon>
        <taxon>Bacillati</taxon>
        <taxon>Bacillota</taxon>
        <taxon>Bacilli</taxon>
        <taxon>Bacillales</taxon>
        <taxon>Alicyclobacillaceae</taxon>
        <taxon>Alicyclobacillus</taxon>
    </lineage>
</organism>